<evidence type="ECO:0000313" key="4">
    <source>
        <dbReference type="Proteomes" id="UP001178507"/>
    </source>
</evidence>
<keyword evidence="4" id="KW-1185">Reference proteome</keyword>
<dbReference type="PROSITE" id="PS50191">
    <property type="entry name" value="CRAL_TRIO"/>
    <property type="match status" value="1"/>
</dbReference>
<dbReference type="InterPro" id="IPR036865">
    <property type="entry name" value="CRAL-TRIO_dom_sf"/>
</dbReference>
<evidence type="ECO:0000313" key="3">
    <source>
        <dbReference type="EMBL" id="CAJ1397028.1"/>
    </source>
</evidence>
<accession>A0AA36NC94</accession>
<organism evidence="3 4">
    <name type="scientific">Effrenium voratum</name>
    <dbReference type="NCBI Taxonomy" id="2562239"/>
    <lineage>
        <taxon>Eukaryota</taxon>
        <taxon>Sar</taxon>
        <taxon>Alveolata</taxon>
        <taxon>Dinophyceae</taxon>
        <taxon>Suessiales</taxon>
        <taxon>Symbiodiniaceae</taxon>
        <taxon>Effrenium</taxon>
    </lineage>
</organism>
<name>A0AA36NC94_9DINO</name>
<dbReference type="InterPro" id="IPR002848">
    <property type="entry name" value="Translin_fam"/>
</dbReference>
<dbReference type="InterPro" id="IPR001251">
    <property type="entry name" value="CRAL-TRIO_dom"/>
</dbReference>
<dbReference type="Gene3D" id="1.20.58.2140">
    <property type="match status" value="1"/>
</dbReference>
<dbReference type="PANTHER" id="PTHR10741">
    <property type="entry name" value="TRANSLIN AND TRANSLIN ASSOCIATED PROTEIN X"/>
    <property type="match status" value="1"/>
</dbReference>
<dbReference type="SUPFAM" id="SSF52087">
    <property type="entry name" value="CRAL/TRIO domain"/>
    <property type="match status" value="1"/>
</dbReference>
<dbReference type="Pfam" id="PF01997">
    <property type="entry name" value="Translin"/>
    <property type="match status" value="2"/>
</dbReference>
<dbReference type="InterPro" id="IPR036081">
    <property type="entry name" value="Translin_sf"/>
</dbReference>
<evidence type="ECO:0000256" key="1">
    <source>
        <dbReference type="SAM" id="MobiDB-lite"/>
    </source>
</evidence>
<dbReference type="CDD" id="cd14820">
    <property type="entry name" value="TRAX"/>
    <property type="match status" value="1"/>
</dbReference>
<dbReference type="Proteomes" id="UP001178507">
    <property type="component" value="Unassembled WGS sequence"/>
</dbReference>
<dbReference type="CDD" id="cd00170">
    <property type="entry name" value="SEC14"/>
    <property type="match status" value="1"/>
</dbReference>
<dbReference type="GO" id="GO:0043565">
    <property type="term" value="F:sequence-specific DNA binding"/>
    <property type="evidence" value="ECO:0007669"/>
    <property type="project" value="InterPro"/>
</dbReference>
<feature type="region of interest" description="Disordered" evidence="1">
    <location>
        <begin position="1084"/>
        <end position="1105"/>
    </location>
</feature>
<proteinExistence type="predicted"/>
<feature type="domain" description="CRAL-TRIO" evidence="2">
    <location>
        <begin position="1266"/>
        <end position="1433"/>
    </location>
</feature>
<dbReference type="InterPro" id="IPR016069">
    <property type="entry name" value="Translin_C"/>
</dbReference>
<gene>
    <name evidence="3" type="ORF">EVOR1521_LOCUS21130</name>
</gene>
<dbReference type="SUPFAM" id="SSF74784">
    <property type="entry name" value="Translin"/>
    <property type="match status" value="2"/>
</dbReference>
<evidence type="ECO:0000259" key="2">
    <source>
        <dbReference type="PROSITE" id="PS50191"/>
    </source>
</evidence>
<dbReference type="Pfam" id="PF00650">
    <property type="entry name" value="CRAL_TRIO"/>
    <property type="match status" value="1"/>
</dbReference>
<dbReference type="Gene3D" id="3.40.525.10">
    <property type="entry name" value="CRAL-TRIO lipid binding domain"/>
    <property type="match status" value="1"/>
</dbReference>
<dbReference type="EMBL" id="CAUJNA010003251">
    <property type="protein sequence ID" value="CAJ1397028.1"/>
    <property type="molecule type" value="Genomic_DNA"/>
</dbReference>
<sequence>MGKRKAVVMEHVESPLAKKPAKPKALVALCQDAHLELRLGDCNKELLEHQAATRQIQEVYGSARRQTNVLLAALLAGDEGTAAKTLQLLEQVPAPQQVVGEVWSKEARARFADSGEFSNFTEGYLTCLQIKSFLDSGVLTVSWPEAFRSGIDNIDDERYLLSLVSAVKELERFAVGRARVLDLQSIRIAWTTSQCVEQAMLQFDFRNSVLRHRYDSVKYVVKRLETLVYEVDLAVQRHCALQGGAQAEAPAASTEPPEPKQDAISLDLLNGIKERYDRFTESREQVIKRSRDVGKGAKNAVYALQREDFKKADQILSQCAKEAEAIFKEHVLAAPTLRGGGFSAALEELAEAVSYRSFRKDRKLLNKAELQTATDLNFELTLPEYLGGILDLTGEVGRLAVRQASRGREAVHEVELCLACVEGVCCGIQELVYLPGVGKKMFAAKATLLKIEGVLYELALLSHAGLRAKAPEPPQEEANTADDSCVPQILLLHARALRKLRAEAAESQSVTHLPSGESWAVQRRLTEWLRLEERMSRECGKAMRHASVLRSCVGSRRSGILRDAPRRQMDRLQARLSEMLSDETLKSSAALQDFLGVQAPEMPSSVRIVNLIQGDEAQVHLEVHTCDDTELAQAMATHVDATVLLLSQSTGVEDVELESFRVPAASPATVAIAGLQPSNMYEFQVRAANSVGSSASVCIRILVPENADCETGIAASTVPAPAAPEAAHALERQSDDEGVATSASPVLSAPEAAKALGRQSDDEGVAPAATLAPALAAPEAEAAPRALQWQADEGAGVAPAAALAPALAAPEAEAAPRALQRQADEGRFSGRLMRVQASGAVLLLPPHWLPRLQLQRRKQRQERFSSRLMRVQVLLLPPRWLPRLQLQRRKQRQERFSGRLMRVQVLLLPPRWLPRLQLQRWKQRQERFSGRLMRVQVLLLPPRWLPRLQLQRRKQRQERFSGRLMRVQVLLLPPHWLPRLRLQRQKQRQELFSDRLMRVQVLLLPPRWLPRLQLQRRKQRQERFSGRLMRVQAGVAPAATLAPALAAPEAEAAPRALQRQADEGAGVAPAAALAPALAAPEAEAAPRALQRQAGEGAGAASSAAPALAAPEEVQALARPLGDEGVAPAATLASALAVPDQQQTAQGAGITTVPIAETKAAAKSREEGQLKLKQPSPGYARIGSIEVRVSQLPENKAPGEALDALVLLQERYEISEQAALRLFLGCNFDLQEAIRRYDGILEWRKLHRADELRQELISQLQSCKELKPSFQQEVGKLVTVNPCALMTTDGSPVTLYHVGTAQAAAAGKARDDQLQRWGVFTSEYIDLWLTHQTAASGRLAGHVQIYDLHNVSFWQVSSGALVEKFRVLLGAGQNYMEQVSHIFVIRSGSIFTMAWKFVKGWVSPRTASKIHVSSDIPRELLELLGPGSALPGLLQSPQWSAPVLRPLAVSPA</sequence>
<comment type="caution">
    <text evidence="3">The sequence shown here is derived from an EMBL/GenBank/DDBJ whole genome shotgun (WGS) entry which is preliminary data.</text>
</comment>
<protein>
    <recommendedName>
        <fullName evidence="2">CRAL-TRIO domain-containing protein</fullName>
    </recommendedName>
</protein>
<feature type="region of interest" description="Disordered" evidence="1">
    <location>
        <begin position="724"/>
        <end position="747"/>
    </location>
</feature>
<dbReference type="Gene3D" id="1.20.58.200">
    <property type="entry name" value="Translin, domain 2"/>
    <property type="match status" value="1"/>
</dbReference>
<reference evidence="3" key="1">
    <citation type="submission" date="2023-08" db="EMBL/GenBank/DDBJ databases">
        <authorList>
            <person name="Chen Y."/>
            <person name="Shah S."/>
            <person name="Dougan E. K."/>
            <person name="Thang M."/>
            <person name="Chan C."/>
        </authorList>
    </citation>
    <scope>NUCLEOTIDE SEQUENCE</scope>
</reference>